<dbReference type="Pfam" id="PF00172">
    <property type="entry name" value="Zn_clus"/>
    <property type="match status" value="1"/>
</dbReference>
<evidence type="ECO:0000256" key="3">
    <source>
        <dbReference type="ARBA" id="ARBA00023015"/>
    </source>
</evidence>
<name>A0A9P9G687_FUSRE</name>
<dbReference type="EMBL" id="JAGMUX010000018">
    <property type="protein sequence ID" value="KAH7233809.1"/>
    <property type="molecule type" value="Genomic_DNA"/>
</dbReference>
<proteinExistence type="predicted"/>
<dbReference type="GO" id="GO:0000981">
    <property type="term" value="F:DNA-binding transcription factor activity, RNA polymerase II-specific"/>
    <property type="evidence" value="ECO:0007669"/>
    <property type="project" value="InterPro"/>
</dbReference>
<reference evidence="11" key="1">
    <citation type="journal article" date="2021" name="Nat. Commun.">
        <title>Genetic determinants of endophytism in the Arabidopsis root mycobiome.</title>
        <authorList>
            <person name="Mesny F."/>
            <person name="Miyauchi S."/>
            <person name="Thiergart T."/>
            <person name="Pickel B."/>
            <person name="Atanasova L."/>
            <person name="Karlsson M."/>
            <person name="Huettel B."/>
            <person name="Barry K.W."/>
            <person name="Haridas S."/>
            <person name="Chen C."/>
            <person name="Bauer D."/>
            <person name="Andreopoulos W."/>
            <person name="Pangilinan J."/>
            <person name="LaButti K."/>
            <person name="Riley R."/>
            <person name="Lipzen A."/>
            <person name="Clum A."/>
            <person name="Drula E."/>
            <person name="Henrissat B."/>
            <person name="Kohler A."/>
            <person name="Grigoriev I.V."/>
            <person name="Martin F.M."/>
            <person name="Hacquard S."/>
        </authorList>
    </citation>
    <scope>NUCLEOTIDE SEQUENCE</scope>
    <source>
        <strain evidence="11">MPI-CAGE-AT-0023</strain>
    </source>
</reference>
<dbReference type="SMART" id="SM00066">
    <property type="entry name" value="GAL4"/>
    <property type="match status" value="1"/>
</dbReference>
<feature type="domain" description="Zn(2)-C6 fungal-type" evidence="10">
    <location>
        <begin position="6"/>
        <end position="38"/>
    </location>
</feature>
<keyword evidence="5" id="KW-0804">Transcription</keyword>
<gene>
    <name evidence="11" type="ORF">BKA55DRAFT_679810</name>
</gene>
<keyword evidence="2" id="KW-0479">Metal-binding</keyword>
<dbReference type="GO" id="GO:0005634">
    <property type="term" value="C:nucleus"/>
    <property type="evidence" value="ECO:0007669"/>
    <property type="project" value="UniProtKB-SubCell"/>
</dbReference>
<dbReference type="GO" id="GO:0006351">
    <property type="term" value="P:DNA-templated transcription"/>
    <property type="evidence" value="ECO:0007669"/>
    <property type="project" value="InterPro"/>
</dbReference>
<evidence type="ECO:0000256" key="6">
    <source>
        <dbReference type="ARBA" id="ARBA00023242"/>
    </source>
</evidence>
<comment type="subcellular location">
    <subcellularLocation>
        <location evidence="1">Nucleus</location>
    </subcellularLocation>
</comment>
<dbReference type="GeneID" id="70228144"/>
<dbReference type="OrthoDB" id="4116913at2759"/>
<dbReference type="SUPFAM" id="SSF57701">
    <property type="entry name" value="Zn2/Cys6 DNA-binding domain"/>
    <property type="match status" value="1"/>
</dbReference>
<evidence type="ECO:0000259" key="10">
    <source>
        <dbReference type="PROSITE" id="PS50048"/>
    </source>
</evidence>
<evidence type="ECO:0000313" key="11">
    <source>
        <dbReference type="EMBL" id="KAH7233809.1"/>
    </source>
</evidence>
<dbReference type="Gene3D" id="4.10.240.10">
    <property type="entry name" value="Zn(2)-C6 fungal-type DNA-binding domain"/>
    <property type="match status" value="1"/>
</dbReference>
<feature type="compositionally biased region" description="Polar residues" evidence="8">
    <location>
        <begin position="115"/>
        <end position="124"/>
    </location>
</feature>
<evidence type="ECO:0000256" key="4">
    <source>
        <dbReference type="ARBA" id="ARBA00023125"/>
    </source>
</evidence>
<keyword evidence="9" id="KW-1133">Transmembrane helix</keyword>
<keyword evidence="3" id="KW-0805">Transcription regulation</keyword>
<dbReference type="PROSITE" id="PS00463">
    <property type="entry name" value="ZN2_CY6_FUNGAL_1"/>
    <property type="match status" value="1"/>
</dbReference>
<feature type="compositionally biased region" description="Basic residues" evidence="8">
    <location>
        <begin position="41"/>
        <end position="52"/>
    </location>
</feature>
<dbReference type="PANTHER" id="PTHR46910">
    <property type="entry name" value="TRANSCRIPTION FACTOR PDR1"/>
    <property type="match status" value="1"/>
</dbReference>
<protein>
    <submittedName>
        <fullName evidence="11">Fungal-specific transcription factor domain-containing protein</fullName>
    </submittedName>
</protein>
<accession>A0A9P9G687</accession>
<keyword evidence="9" id="KW-0472">Membrane</keyword>
<keyword evidence="4" id="KW-0238">DNA-binding</keyword>
<comment type="caution">
    <text evidence="11">The sequence shown here is derived from an EMBL/GenBank/DDBJ whole genome shotgun (WGS) entry which is preliminary data.</text>
</comment>
<dbReference type="Proteomes" id="UP000720189">
    <property type="component" value="Unassembled WGS sequence"/>
</dbReference>
<dbReference type="InterPro" id="IPR007219">
    <property type="entry name" value="XnlR_reg_dom"/>
</dbReference>
<dbReference type="AlphaFoldDB" id="A0A9P9G687"/>
<dbReference type="PROSITE" id="PS50048">
    <property type="entry name" value="ZN2_CY6_FUNGAL_2"/>
    <property type="match status" value="1"/>
</dbReference>
<keyword evidence="12" id="KW-1185">Reference proteome</keyword>
<dbReference type="InterPro" id="IPR001138">
    <property type="entry name" value="Zn2Cys6_DnaBD"/>
</dbReference>
<organism evidence="11 12">
    <name type="scientific">Fusarium redolens</name>
    <dbReference type="NCBI Taxonomy" id="48865"/>
    <lineage>
        <taxon>Eukaryota</taxon>
        <taxon>Fungi</taxon>
        <taxon>Dikarya</taxon>
        <taxon>Ascomycota</taxon>
        <taxon>Pezizomycotina</taxon>
        <taxon>Sordariomycetes</taxon>
        <taxon>Hypocreomycetidae</taxon>
        <taxon>Hypocreales</taxon>
        <taxon>Nectriaceae</taxon>
        <taxon>Fusarium</taxon>
        <taxon>Fusarium redolens species complex</taxon>
    </lineage>
</organism>
<dbReference type="GO" id="GO:0003677">
    <property type="term" value="F:DNA binding"/>
    <property type="evidence" value="ECO:0007669"/>
    <property type="project" value="UniProtKB-KW"/>
</dbReference>
<keyword evidence="6" id="KW-0539">Nucleus</keyword>
<dbReference type="InterPro" id="IPR050987">
    <property type="entry name" value="AtrR-like"/>
</dbReference>
<evidence type="ECO:0000256" key="2">
    <source>
        <dbReference type="ARBA" id="ARBA00022723"/>
    </source>
</evidence>
<feature type="compositionally biased region" description="Basic and acidic residues" evidence="8">
    <location>
        <begin position="100"/>
        <end position="114"/>
    </location>
</feature>
<evidence type="ECO:0000256" key="8">
    <source>
        <dbReference type="SAM" id="MobiDB-lite"/>
    </source>
</evidence>
<dbReference type="CDD" id="cd00067">
    <property type="entry name" value="GAL4"/>
    <property type="match status" value="1"/>
</dbReference>
<evidence type="ECO:0000256" key="7">
    <source>
        <dbReference type="SAM" id="Coils"/>
    </source>
</evidence>
<evidence type="ECO:0000256" key="5">
    <source>
        <dbReference type="ARBA" id="ARBA00023163"/>
    </source>
</evidence>
<evidence type="ECO:0000313" key="12">
    <source>
        <dbReference type="Proteomes" id="UP000720189"/>
    </source>
</evidence>
<feature type="coiled-coil region" evidence="7">
    <location>
        <begin position="473"/>
        <end position="500"/>
    </location>
</feature>
<dbReference type="GO" id="GO:0008270">
    <property type="term" value="F:zinc ion binding"/>
    <property type="evidence" value="ECO:0007669"/>
    <property type="project" value="InterPro"/>
</dbReference>
<dbReference type="PANTHER" id="PTHR46910:SF37">
    <property type="entry name" value="ZN(II)2CYS6 TRANSCRIPTION FACTOR (EUROFUNG)"/>
    <property type="match status" value="1"/>
</dbReference>
<feature type="transmembrane region" description="Helical" evidence="9">
    <location>
        <begin position="592"/>
        <end position="612"/>
    </location>
</feature>
<evidence type="ECO:0000256" key="9">
    <source>
        <dbReference type="SAM" id="Phobius"/>
    </source>
</evidence>
<dbReference type="CDD" id="cd12148">
    <property type="entry name" value="fungal_TF_MHR"/>
    <property type="match status" value="1"/>
</dbReference>
<keyword evidence="7" id="KW-0175">Coiled coil</keyword>
<dbReference type="Pfam" id="PF04082">
    <property type="entry name" value="Fungal_trans"/>
    <property type="match status" value="1"/>
</dbReference>
<evidence type="ECO:0000256" key="1">
    <source>
        <dbReference type="ARBA" id="ARBA00004123"/>
    </source>
</evidence>
<feature type="region of interest" description="Disordered" evidence="8">
    <location>
        <begin position="40"/>
        <end position="60"/>
    </location>
</feature>
<dbReference type="InterPro" id="IPR036864">
    <property type="entry name" value="Zn2-C6_fun-type_DNA-bd_sf"/>
</dbReference>
<keyword evidence="9" id="KW-0812">Transmembrane</keyword>
<sequence length="687" mass="77706">MVQKRACDDCHRRKIQCDSTSPKTPCNWCEHHGLDCTFNRVRGRKRPPKPKSKQTSEHSLAERLRRIEDALSQTLSRQNEAESSTGKPLTLSSVATGPRRSSDVSLREPTKEPPQESNRPSASFFRESTASFNSPLLSHESPPIPQIPSPAGGFTSAVSYGQIHYGGCHFGHLSQHDGMPLLTEEGMKWISSKTEAEVMFEPGSRHFSNPAPSPAYHDYNNPADLHELPDRSIAEKIFDVFFHSSFSLVFPLVDRILFKDTIDLAYQPHGGESPSLEQVSAKVCVLAFASIIKLFQGPLAEMPYVDTDLCATKARYLLTNVLEGASIANLQATFMLNMHEIFSGRLRSAAMFHAIACRMVFTLGGHTHICLKPYKSPITRPERERRQLRMLFWLCYIFDKDIALRTGQPPFMSDDYCDFTLPHNYLDCYSYLPKLDHGLLHTPIGDEDLTPHLPGDPRLSHIKDRTSRLLYSTQAAKKTHAQLLRDIRELDEELEDWRQSIPPDFRPALSISDESQVTMVGMRQITLHLEYHHIMTTIHRASGRCMEPESENSPDKGEWVAGVESSIALALEASRSTLVYLRAVMCGLAGEAFWIIVFYPTAAMITLFFNILMHPLHERAEQDLELLKTAADLVNNLPVRRLTPHEVSYIELVNDFVVELVRLGRSAICKATREQDERLDMQMMSIH</sequence>
<feature type="compositionally biased region" description="Polar residues" evidence="8">
    <location>
        <begin position="74"/>
        <end position="95"/>
    </location>
</feature>
<dbReference type="SMART" id="SM00906">
    <property type="entry name" value="Fungal_trans"/>
    <property type="match status" value="1"/>
</dbReference>
<dbReference type="RefSeq" id="XP_046044154.1">
    <property type="nucleotide sequence ID" value="XM_046198190.1"/>
</dbReference>
<feature type="region of interest" description="Disordered" evidence="8">
    <location>
        <begin position="74"/>
        <end position="124"/>
    </location>
</feature>